<evidence type="ECO:0000256" key="1">
    <source>
        <dbReference type="SAM" id="MobiDB-lite"/>
    </source>
</evidence>
<proteinExistence type="predicted"/>
<dbReference type="InParanoid" id="F6T8V7"/>
<reference evidence="2" key="3">
    <citation type="submission" date="2025-09" db="UniProtKB">
        <authorList>
            <consortium name="Ensembl"/>
        </authorList>
    </citation>
    <scope>IDENTIFICATION</scope>
</reference>
<dbReference type="Proteomes" id="UP000008144">
    <property type="component" value="Unassembled WGS sequence"/>
</dbReference>
<evidence type="ECO:0000313" key="3">
    <source>
        <dbReference type="Proteomes" id="UP000008144"/>
    </source>
</evidence>
<evidence type="ECO:0000313" key="2">
    <source>
        <dbReference type="Ensembl" id="ENSCINP00000027441.2"/>
    </source>
</evidence>
<feature type="compositionally biased region" description="Basic and acidic residues" evidence="1">
    <location>
        <begin position="17"/>
        <end position="31"/>
    </location>
</feature>
<organism evidence="2 3">
    <name type="scientific">Ciona intestinalis</name>
    <name type="common">Transparent sea squirt</name>
    <name type="synonym">Ascidia intestinalis</name>
    <dbReference type="NCBI Taxonomy" id="7719"/>
    <lineage>
        <taxon>Eukaryota</taxon>
        <taxon>Metazoa</taxon>
        <taxon>Chordata</taxon>
        <taxon>Tunicata</taxon>
        <taxon>Ascidiacea</taxon>
        <taxon>Phlebobranchia</taxon>
        <taxon>Cionidae</taxon>
        <taxon>Ciona</taxon>
    </lineage>
</organism>
<dbReference type="AlphaFoldDB" id="F6T8V7"/>
<sequence>THTATRTPKPKSAPPSHDTRTRLPRGSEKSRSQGQRTLISGGGPEKDRSKSR</sequence>
<feature type="region of interest" description="Disordered" evidence="1">
    <location>
        <begin position="1"/>
        <end position="52"/>
    </location>
</feature>
<name>F6T8V7_CIOIN</name>
<dbReference type="Ensembl" id="ENSCINT00000027687.2">
    <property type="protein sequence ID" value="ENSCINP00000027441.2"/>
    <property type="gene ID" value="ENSCING00000015503.2"/>
</dbReference>
<accession>F6T8V7</accession>
<reference evidence="3" key="1">
    <citation type="journal article" date="2002" name="Science">
        <title>The draft genome of Ciona intestinalis: insights into chordate and vertebrate origins.</title>
        <authorList>
            <person name="Dehal P."/>
            <person name="Satou Y."/>
            <person name="Campbell R.K."/>
            <person name="Chapman J."/>
            <person name="Degnan B."/>
            <person name="De Tomaso A."/>
            <person name="Davidson B."/>
            <person name="Di Gregorio A."/>
            <person name="Gelpke M."/>
            <person name="Goodstein D.M."/>
            <person name="Harafuji N."/>
            <person name="Hastings K.E."/>
            <person name="Ho I."/>
            <person name="Hotta K."/>
            <person name="Huang W."/>
            <person name="Kawashima T."/>
            <person name="Lemaire P."/>
            <person name="Martinez D."/>
            <person name="Meinertzhagen I.A."/>
            <person name="Necula S."/>
            <person name="Nonaka M."/>
            <person name="Putnam N."/>
            <person name="Rash S."/>
            <person name="Saiga H."/>
            <person name="Satake M."/>
            <person name="Terry A."/>
            <person name="Yamada L."/>
            <person name="Wang H.G."/>
            <person name="Awazu S."/>
            <person name="Azumi K."/>
            <person name="Boore J."/>
            <person name="Branno M."/>
            <person name="Chin-Bow S."/>
            <person name="DeSantis R."/>
            <person name="Doyle S."/>
            <person name="Francino P."/>
            <person name="Keys D.N."/>
            <person name="Haga S."/>
            <person name="Hayashi H."/>
            <person name="Hino K."/>
            <person name="Imai K.S."/>
            <person name="Inaba K."/>
            <person name="Kano S."/>
            <person name="Kobayashi K."/>
            <person name="Kobayashi M."/>
            <person name="Lee B.I."/>
            <person name="Makabe K.W."/>
            <person name="Manohar C."/>
            <person name="Matassi G."/>
            <person name="Medina M."/>
            <person name="Mochizuki Y."/>
            <person name="Mount S."/>
            <person name="Morishita T."/>
            <person name="Miura S."/>
            <person name="Nakayama A."/>
            <person name="Nishizaka S."/>
            <person name="Nomoto H."/>
            <person name="Ohta F."/>
            <person name="Oishi K."/>
            <person name="Rigoutsos I."/>
            <person name="Sano M."/>
            <person name="Sasaki A."/>
            <person name="Sasakura Y."/>
            <person name="Shoguchi E."/>
            <person name="Shin-i T."/>
            <person name="Spagnuolo A."/>
            <person name="Stainier D."/>
            <person name="Suzuki M.M."/>
            <person name="Tassy O."/>
            <person name="Takatori N."/>
            <person name="Tokuoka M."/>
            <person name="Yagi K."/>
            <person name="Yoshizaki F."/>
            <person name="Wada S."/>
            <person name="Zhang C."/>
            <person name="Hyatt P.D."/>
            <person name="Larimer F."/>
            <person name="Detter C."/>
            <person name="Doggett N."/>
            <person name="Glavina T."/>
            <person name="Hawkins T."/>
            <person name="Richardson P."/>
            <person name="Lucas S."/>
            <person name="Kohara Y."/>
            <person name="Levine M."/>
            <person name="Satoh N."/>
            <person name="Rokhsar D.S."/>
        </authorList>
    </citation>
    <scope>NUCLEOTIDE SEQUENCE [LARGE SCALE GENOMIC DNA]</scope>
</reference>
<protein>
    <submittedName>
        <fullName evidence="2">Uncharacterized protein</fullName>
    </submittedName>
</protein>
<reference evidence="2" key="2">
    <citation type="submission" date="2025-08" db="UniProtKB">
        <authorList>
            <consortium name="Ensembl"/>
        </authorList>
    </citation>
    <scope>IDENTIFICATION</scope>
</reference>
<dbReference type="HOGENOM" id="CLU_3092589_0_0_1"/>
<keyword evidence="3" id="KW-1185">Reference proteome</keyword>